<sequence>MEIDTLLVNESQLGAQLNHCVHDKRRSDFSLMLAMLSQDVRDFSEFQQDQENKAEQINTDNDLRSLFELPEPEPLALKSLEEVTSFNQAATVESELFDDVRLSQCIAPKPLSFRDDKSYIPTQIKANLSLCQQHRLAHQGKDSIASPQPANVASWLKNVKTAMAKSASISLHSIV</sequence>
<evidence type="ECO:0008006" key="3">
    <source>
        <dbReference type="Google" id="ProtNLM"/>
    </source>
</evidence>
<reference evidence="1 2" key="1">
    <citation type="submission" date="2023-03" db="EMBL/GenBank/DDBJ databases">
        <title>Draft genome sequence of Thalassotalea eurytherma JCM 18482T.</title>
        <authorList>
            <person name="Sawabe T."/>
        </authorList>
    </citation>
    <scope>NUCLEOTIDE SEQUENCE [LARGE SCALE GENOMIC DNA]</scope>
    <source>
        <strain evidence="1 2">JCM 18482</strain>
    </source>
</reference>
<protein>
    <recommendedName>
        <fullName evidence="3">QueD like 2</fullName>
    </recommendedName>
</protein>
<evidence type="ECO:0000313" key="1">
    <source>
        <dbReference type="EMBL" id="GLX81021.1"/>
    </source>
</evidence>
<accession>A0ABQ6H3K6</accession>
<dbReference type="Proteomes" id="UP001157133">
    <property type="component" value="Unassembled WGS sequence"/>
</dbReference>
<dbReference type="EMBL" id="BSSU01000002">
    <property type="protein sequence ID" value="GLX81021.1"/>
    <property type="molecule type" value="Genomic_DNA"/>
</dbReference>
<evidence type="ECO:0000313" key="2">
    <source>
        <dbReference type="Proteomes" id="UP001157133"/>
    </source>
</evidence>
<dbReference type="RefSeq" id="WP_284206344.1">
    <property type="nucleotide sequence ID" value="NZ_BSSU01000002.1"/>
</dbReference>
<keyword evidence="2" id="KW-1185">Reference proteome</keyword>
<dbReference type="Pfam" id="PF11993">
    <property type="entry name" value="VC2046"/>
    <property type="match status" value="1"/>
</dbReference>
<dbReference type="InterPro" id="IPR021879">
    <property type="entry name" value="VC2046_fam"/>
</dbReference>
<proteinExistence type="predicted"/>
<comment type="caution">
    <text evidence="1">The sequence shown here is derived from an EMBL/GenBank/DDBJ whole genome shotgun (WGS) entry which is preliminary data.</text>
</comment>
<gene>
    <name evidence="1" type="ORF">theurythT_04730</name>
</gene>
<organism evidence="1 2">
    <name type="scientific">Thalassotalea eurytherma</name>
    <dbReference type="NCBI Taxonomy" id="1144278"/>
    <lineage>
        <taxon>Bacteria</taxon>
        <taxon>Pseudomonadati</taxon>
        <taxon>Pseudomonadota</taxon>
        <taxon>Gammaproteobacteria</taxon>
        <taxon>Alteromonadales</taxon>
        <taxon>Colwelliaceae</taxon>
        <taxon>Thalassotalea</taxon>
    </lineage>
</organism>
<name>A0ABQ6H3K6_9GAMM</name>